<organism evidence="9 10">
    <name type="scientific">Ascodesmis nigricans</name>
    <dbReference type="NCBI Taxonomy" id="341454"/>
    <lineage>
        <taxon>Eukaryota</taxon>
        <taxon>Fungi</taxon>
        <taxon>Dikarya</taxon>
        <taxon>Ascomycota</taxon>
        <taxon>Pezizomycotina</taxon>
        <taxon>Pezizomycetes</taxon>
        <taxon>Pezizales</taxon>
        <taxon>Ascodesmidaceae</taxon>
        <taxon>Ascodesmis</taxon>
    </lineage>
</organism>
<dbReference type="STRING" id="341454.A0A4S2MZQ7"/>
<dbReference type="EMBL" id="ML220116">
    <property type="protein sequence ID" value="TGZ82146.1"/>
    <property type="molecule type" value="Genomic_DNA"/>
</dbReference>
<evidence type="ECO:0000256" key="8">
    <source>
        <dbReference type="SAM" id="MobiDB-lite"/>
    </source>
</evidence>
<dbReference type="FunFam" id="3.90.640.10:FF:000054">
    <property type="entry name" value="Actin-like ATPase domain-containing protein"/>
    <property type="match status" value="1"/>
</dbReference>
<dbReference type="InterPro" id="IPR043129">
    <property type="entry name" value="ATPase_NBD"/>
</dbReference>
<dbReference type="Pfam" id="PF00022">
    <property type="entry name" value="Actin"/>
    <property type="match status" value="2"/>
</dbReference>
<dbReference type="GO" id="GO:0005634">
    <property type="term" value="C:nucleus"/>
    <property type="evidence" value="ECO:0007669"/>
    <property type="project" value="UniProtKB-SubCell"/>
</dbReference>
<evidence type="ECO:0000256" key="4">
    <source>
        <dbReference type="ARBA" id="ARBA00023163"/>
    </source>
</evidence>
<evidence type="ECO:0000256" key="6">
    <source>
        <dbReference type="RuleBase" id="RU000487"/>
    </source>
</evidence>
<evidence type="ECO:0000256" key="5">
    <source>
        <dbReference type="ARBA" id="ARBA00023242"/>
    </source>
</evidence>
<proteinExistence type="inferred from homology"/>
<gene>
    <name evidence="9" type="ORF">EX30DRAFT_340039</name>
</gene>
<keyword evidence="5" id="KW-0539">Nucleus</keyword>
<keyword evidence="4" id="KW-0804">Transcription</keyword>
<accession>A0A4S2MZQ7</accession>
<dbReference type="InParanoid" id="A0A4S2MZQ7"/>
<dbReference type="FunFam" id="3.30.420.40:FF:000122">
    <property type="entry name" value="ARP5 actin-related protein 5 homolog"/>
    <property type="match status" value="1"/>
</dbReference>
<feature type="region of interest" description="Disordered" evidence="8">
    <location>
        <begin position="387"/>
        <end position="459"/>
    </location>
</feature>
<evidence type="ECO:0000256" key="2">
    <source>
        <dbReference type="ARBA" id="ARBA00006752"/>
    </source>
</evidence>
<evidence type="ECO:0000256" key="3">
    <source>
        <dbReference type="ARBA" id="ARBA00023015"/>
    </source>
</evidence>
<sequence>MPPAAPGTGDSANADTRPPPKLYPIRGPPLPGSDRHSTDTFDPTFKYNNVIPIVIDNGSWQTRAGFAHDPKPRLICPPVVSRYLDRKAGKKYLFGGYDVNVDATARGHVKTVFDGNVVSNFDAFEMLLDYTFIRLGLDGGQGGGLGHPLVMTEAVCNPSYSRRMVSELVFEAYNAPALTYGIDALFSYSYNGGRSGLVMSSGNTSTHLIPVLDGKGITSMTTRLNWGGSQGTELMLKLLQLKYPTFPAKLQTWHAEGLVMDHCYVSSDFKEEMRDYLKPEVLEEKDRVVQFPFTETVVVEKTQEELDKLAEKRKESGRRLQEQAAKMRLEKLIKKEQELEYYRDLQSKAETLTKRDFKRLLESNDLDNEQQLEKVIADLDRAIKRGRKQDLGDDNQPEEPPTFPLLDVPDEELDDEGKKQKRLQRLMKSNHDARQRARAEKEAEKARIEEEQRKDTEFRESNLEEWVNLKRAARETLVQKLKDRQRVREELTDRKSLASRIRMESIANLASDSSAAKKRRRGGAGNNEPDDGFGANDDDWSVYRSIGTGGTGGDDMEEEEEELNRELKSIEAALLEHDPEFEDHHTREAQSDWSKSLLHAFYHGTRPFNPNSQHEQNQLHLNIERIRVPEVVFEPSMAGLDQAGIIEIASDILTHRISQPEQREALLRDVFLTGGNTAFMGFDERLKRELTAVMPAGIEINIRRAKDPCLDAWHGAAQWCGKTESDAEWKKAVVSREEWLEKGPDYIKEHRLGNAFS</sequence>
<feature type="region of interest" description="Disordered" evidence="8">
    <location>
        <begin position="510"/>
        <end position="542"/>
    </location>
</feature>
<keyword evidence="7" id="KW-0175">Coiled coil</keyword>
<dbReference type="AlphaFoldDB" id="A0A4S2MZQ7"/>
<keyword evidence="10" id="KW-1185">Reference proteome</keyword>
<dbReference type="SUPFAM" id="SSF53067">
    <property type="entry name" value="Actin-like ATPase domain"/>
    <property type="match status" value="2"/>
</dbReference>
<dbReference type="Proteomes" id="UP000298138">
    <property type="component" value="Unassembled WGS sequence"/>
</dbReference>
<name>A0A4S2MZQ7_9PEZI</name>
<feature type="coiled-coil region" evidence="7">
    <location>
        <begin position="299"/>
        <end position="326"/>
    </location>
</feature>
<comment type="similarity">
    <text evidence="2 6">Belongs to the actin family.</text>
</comment>
<dbReference type="Gene3D" id="3.30.420.40">
    <property type="match status" value="4"/>
</dbReference>
<dbReference type="OrthoDB" id="7340501at2759"/>
<evidence type="ECO:0000313" key="10">
    <source>
        <dbReference type="Proteomes" id="UP000298138"/>
    </source>
</evidence>
<comment type="subcellular location">
    <subcellularLocation>
        <location evidence="1">Nucleus</location>
    </subcellularLocation>
</comment>
<dbReference type="PANTHER" id="PTHR11937">
    <property type="entry name" value="ACTIN"/>
    <property type="match status" value="1"/>
</dbReference>
<evidence type="ECO:0000313" key="9">
    <source>
        <dbReference type="EMBL" id="TGZ82146.1"/>
    </source>
</evidence>
<evidence type="ECO:0000256" key="7">
    <source>
        <dbReference type="SAM" id="Coils"/>
    </source>
</evidence>
<dbReference type="FunFam" id="3.30.420.40:FF:000048">
    <property type="entry name" value="ARP5 actin-related protein 5 homolog"/>
    <property type="match status" value="1"/>
</dbReference>
<dbReference type="Gene3D" id="3.90.640.10">
    <property type="entry name" value="Actin, Chain A, domain 4"/>
    <property type="match status" value="2"/>
</dbReference>
<evidence type="ECO:0000256" key="1">
    <source>
        <dbReference type="ARBA" id="ARBA00004123"/>
    </source>
</evidence>
<dbReference type="SMART" id="SM00268">
    <property type="entry name" value="ACTIN"/>
    <property type="match status" value="1"/>
</dbReference>
<feature type="compositionally biased region" description="Pro residues" evidence="8">
    <location>
        <begin position="17"/>
        <end position="31"/>
    </location>
</feature>
<protein>
    <submittedName>
        <fullName evidence="9">Actin-like ATPase domain-containing protein</fullName>
    </submittedName>
</protein>
<dbReference type="FunCoup" id="A0A4S2MZQ7">
    <property type="interactions" value="707"/>
</dbReference>
<feature type="compositionally biased region" description="Acidic residues" evidence="8">
    <location>
        <begin position="528"/>
        <end position="540"/>
    </location>
</feature>
<feature type="region of interest" description="Disordered" evidence="8">
    <location>
        <begin position="1"/>
        <end position="39"/>
    </location>
</feature>
<reference evidence="9 10" key="1">
    <citation type="submission" date="2019-04" db="EMBL/GenBank/DDBJ databases">
        <title>Comparative genomics and transcriptomics to analyze fruiting body development in filamentous ascomycetes.</title>
        <authorList>
            <consortium name="DOE Joint Genome Institute"/>
            <person name="Lutkenhaus R."/>
            <person name="Traeger S."/>
            <person name="Breuer J."/>
            <person name="Kuo A."/>
            <person name="Lipzen A."/>
            <person name="Pangilinan J."/>
            <person name="Dilworth D."/>
            <person name="Sandor L."/>
            <person name="Poggeler S."/>
            <person name="Barry K."/>
            <person name="Grigoriev I.V."/>
            <person name="Nowrousian M."/>
        </authorList>
    </citation>
    <scope>NUCLEOTIDE SEQUENCE [LARGE SCALE GENOMIC DNA]</scope>
    <source>
        <strain evidence="9 10">CBS 389.68</strain>
    </source>
</reference>
<keyword evidence="3" id="KW-0805">Transcription regulation</keyword>
<dbReference type="CDD" id="cd10211">
    <property type="entry name" value="ASKHA_NBD_Arp5"/>
    <property type="match status" value="1"/>
</dbReference>
<dbReference type="InterPro" id="IPR004000">
    <property type="entry name" value="Actin"/>
</dbReference>
<feature type="compositionally biased region" description="Basic and acidic residues" evidence="8">
    <location>
        <begin position="429"/>
        <end position="459"/>
    </location>
</feature>